<dbReference type="EMBL" id="JABCKI010000093">
    <property type="protein sequence ID" value="KAG5652841.1"/>
    <property type="molecule type" value="Genomic_DNA"/>
</dbReference>
<keyword evidence="4" id="KW-1185">Reference proteome</keyword>
<name>A0A9P7KHM0_9AGAR</name>
<dbReference type="OrthoDB" id="2238745at2759"/>
<dbReference type="GO" id="GO:0005829">
    <property type="term" value="C:cytosol"/>
    <property type="evidence" value="ECO:0007669"/>
    <property type="project" value="TreeGrafter"/>
</dbReference>
<evidence type="ECO:0000259" key="2">
    <source>
        <dbReference type="SMART" id="SM01017"/>
    </source>
</evidence>
<dbReference type="GO" id="GO:0070086">
    <property type="term" value="P:ubiquitin-dependent endocytosis"/>
    <property type="evidence" value="ECO:0007669"/>
    <property type="project" value="TreeGrafter"/>
</dbReference>
<dbReference type="InterPro" id="IPR011022">
    <property type="entry name" value="Arrestin_C-like"/>
</dbReference>
<dbReference type="GO" id="GO:0030674">
    <property type="term" value="F:protein-macromolecule adaptor activity"/>
    <property type="evidence" value="ECO:0007669"/>
    <property type="project" value="TreeGrafter"/>
</dbReference>
<protein>
    <recommendedName>
        <fullName evidence="2">Arrestin C-terminal-like domain-containing protein</fullName>
    </recommendedName>
</protein>
<dbReference type="GO" id="GO:0031625">
    <property type="term" value="F:ubiquitin protein ligase binding"/>
    <property type="evidence" value="ECO:0007669"/>
    <property type="project" value="TreeGrafter"/>
</dbReference>
<feature type="compositionally biased region" description="Polar residues" evidence="1">
    <location>
        <begin position="375"/>
        <end position="397"/>
    </location>
</feature>
<dbReference type="GO" id="GO:0005886">
    <property type="term" value="C:plasma membrane"/>
    <property type="evidence" value="ECO:0007669"/>
    <property type="project" value="TreeGrafter"/>
</dbReference>
<evidence type="ECO:0000256" key="1">
    <source>
        <dbReference type="SAM" id="MobiDB-lite"/>
    </source>
</evidence>
<comment type="caution">
    <text evidence="3">The sequence shown here is derived from an EMBL/GenBank/DDBJ whole genome shotgun (WGS) entry which is preliminary data.</text>
</comment>
<dbReference type="InterPro" id="IPR014752">
    <property type="entry name" value="Arrestin-like_C"/>
</dbReference>
<accession>A0A9P7KHM0</accession>
<dbReference type="SMART" id="SM01017">
    <property type="entry name" value="Arrestin_C"/>
    <property type="match status" value="1"/>
</dbReference>
<feature type="compositionally biased region" description="Basic and acidic residues" evidence="1">
    <location>
        <begin position="13"/>
        <end position="37"/>
    </location>
</feature>
<dbReference type="InterPro" id="IPR050357">
    <property type="entry name" value="Arrestin_domain-protein"/>
</dbReference>
<feature type="region of interest" description="Disordered" evidence="1">
    <location>
        <begin position="1"/>
        <end position="53"/>
    </location>
</feature>
<gene>
    <name evidence="3" type="ORF">H0H81_003403</name>
</gene>
<dbReference type="PANTHER" id="PTHR11188">
    <property type="entry name" value="ARRESTIN DOMAIN CONTAINING PROTEIN"/>
    <property type="match status" value="1"/>
</dbReference>
<dbReference type="PANTHER" id="PTHR11188:SF17">
    <property type="entry name" value="FI21816P1"/>
    <property type="match status" value="1"/>
</dbReference>
<evidence type="ECO:0000313" key="3">
    <source>
        <dbReference type="EMBL" id="KAG5652841.1"/>
    </source>
</evidence>
<dbReference type="Gene3D" id="2.60.40.640">
    <property type="match status" value="1"/>
</dbReference>
<dbReference type="AlphaFoldDB" id="A0A9P7KHM0"/>
<feature type="domain" description="Arrestin C-terminal-like" evidence="2">
    <location>
        <begin position="138"/>
        <end position="326"/>
    </location>
</feature>
<proteinExistence type="predicted"/>
<dbReference type="Proteomes" id="UP000717328">
    <property type="component" value="Unassembled WGS sequence"/>
</dbReference>
<reference evidence="3" key="1">
    <citation type="submission" date="2021-02" db="EMBL/GenBank/DDBJ databases">
        <authorList>
            <person name="Nieuwenhuis M."/>
            <person name="Van De Peppel L.J.J."/>
        </authorList>
    </citation>
    <scope>NUCLEOTIDE SEQUENCE</scope>
    <source>
        <strain evidence="3">D49</strain>
    </source>
</reference>
<organism evidence="3 4">
    <name type="scientific">Sphagnurus paluster</name>
    <dbReference type="NCBI Taxonomy" id="117069"/>
    <lineage>
        <taxon>Eukaryota</taxon>
        <taxon>Fungi</taxon>
        <taxon>Dikarya</taxon>
        <taxon>Basidiomycota</taxon>
        <taxon>Agaricomycotina</taxon>
        <taxon>Agaricomycetes</taxon>
        <taxon>Agaricomycetidae</taxon>
        <taxon>Agaricales</taxon>
        <taxon>Tricholomatineae</taxon>
        <taxon>Lyophyllaceae</taxon>
        <taxon>Sphagnurus</taxon>
    </lineage>
</organism>
<evidence type="ECO:0000313" key="4">
    <source>
        <dbReference type="Proteomes" id="UP000717328"/>
    </source>
</evidence>
<feature type="region of interest" description="Disordered" evidence="1">
    <location>
        <begin position="366"/>
        <end position="401"/>
    </location>
</feature>
<reference evidence="3" key="2">
    <citation type="submission" date="2021-10" db="EMBL/GenBank/DDBJ databases">
        <title>Phylogenomics reveals ancestral predisposition of the termite-cultivated fungus Termitomyces towards a domesticated lifestyle.</title>
        <authorList>
            <person name="Auxier B."/>
            <person name="Grum-Grzhimaylo A."/>
            <person name="Cardenas M.E."/>
            <person name="Lodge J.D."/>
            <person name="Laessoe T."/>
            <person name="Pedersen O."/>
            <person name="Smith M.E."/>
            <person name="Kuyper T.W."/>
            <person name="Franco-Molano E.A."/>
            <person name="Baroni T.J."/>
            <person name="Aanen D.K."/>
        </authorList>
    </citation>
    <scope>NUCLEOTIDE SEQUENCE</scope>
    <source>
        <strain evidence="3">D49</strain>
    </source>
</reference>
<sequence length="442" mass="49835">MDAVRSSSPKTPHFPDSRERLDDDEKARRGRTKEKGKFTQSPSTSVVRPRSKERSAFTKIGEMLRLDHEEAPSESAGWKEFKKGTYTYPISFSIPANAPPTLRAFKAKLAAHREVIVITCPTEEDTEDTENIVVERHWDQQLQYLISISGRSFYIGGTIPITFTLMPLAKIKVHRISNPSERTDYYTHMKRIARTDPLARIDLLSVKEHGKSPGYIIPLDSDDVDAFKKSPLFQLATEDDDPSEMASSLMGPGPWTFHQDLQLPTSCGLMRITNKNRRSNVVITHQLKCVMRVERGDDLHLDPKTGKRKLFDIVIQTPIHILSCRCNPQWSSLPEYSASFDDKHAVVPKCPCDVRRAEEARLRSMRPSALERMVSRQSSDSGASAAETSPINGTMPSLRTGESLYDQNTQYERLISGQESEMGEAPPTYTACVGQFTQQSHH</sequence>
<feature type="compositionally biased region" description="Polar residues" evidence="1">
    <location>
        <begin position="1"/>
        <end position="10"/>
    </location>
</feature>